<dbReference type="InterPro" id="IPR006955">
    <property type="entry name" value="Uso1_p115_C"/>
</dbReference>
<feature type="domain" description="Uso1/p115-like vesicle tethering protein C-terminal" evidence="7">
    <location>
        <begin position="1563"/>
        <end position="1712"/>
    </location>
</feature>
<evidence type="ECO:0000256" key="4">
    <source>
        <dbReference type="SAM" id="Coils"/>
    </source>
</evidence>
<dbReference type="InterPro" id="IPR011989">
    <property type="entry name" value="ARM-like"/>
</dbReference>
<dbReference type="PANTHER" id="PTHR10013:SF0">
    <property type="entry name" value="GENERAL VESICULAR TRANSPORT FACTOR P115"/>
    <property type="match status" value="1"/>
</dbReference>
<keyword evidence="9" id="KW-1185">Reference proteome</keyword>
<feature type="coiled-coil region" evidence="4">
    <location>
        <begin position="1462"/>
        <end position="1520"/>
    </location>
</feature>
<evidence type="ECO:0000313" key="8">
    <source>
        <dbReference type="EMBL" id="SCU94397.1"/>
    </source>
</evidence>
<organism evidence="8 9">
    <name type="scientific">Lachancea meyersii CBS 8951</name>
    <dbReference type="NCBI Taxonomy" id="1266667"/>
    <lineage>
        <taxon>Eukaryota</taxon>
        <taxon>Fungi</taxon>
        <taxon>Dikarya</taxon>
        <taxon>Ascomycota</taxon>
        <taxon>Saccharomycotina</taxon>
        <taxon>Saccharomycetes</taxon>
        <taxon>Saccharomycetales</taxon>
        <taxon>Saccharomycetaceae</taxon>
        <taxon>Lachancea</taxon>
    </lineage>
</organism>
<evidence type="ECO:0000313" key="9">
    <source>
        <dbReference type="Proteomes" id="UP000191144"/>
    </source>
</evidence>
<dbReference type="GO" id="GO:0005795">
    <property type="term" value="C:Golgi stack"/>
    <property type="evidence" value="ECO:0007669"/>
    <property type="project" value="TreeGrafter"/>
</dbReference>
<dbReference type="SUPFAM" id="SSF48371">
    <property type="entry name" value="ARM repeat"/>
    <property type="match status" value="1"/>
</dbReference>
<evidence type="ECO:0000256" key="1">
    <source>
        <dbReference type="ARBA" id="ARBA00004555"/>
    </source>
</evidence>
<dbReference type="Proteomes" id="UP000191144">
    <property type="component" value="Chromosome F"/>
</dbReference>
<evidence type="ECO:0000256" key="2">
    <source>
        <dbReference type="ARBA" id="ARBA00023034"/>
    </source>
</evidence>
<dbReference type="GO" id="GO:0006888">
    <property type="term" value="P:endoplasmic reticulum to Golgi vesicle-mediated transport"/>
    <property type="evidence" value="ECO:0007669"/>
    <property type="project" value="TreeGrafter"/>
</dbReference>
<feature type="coiled-coil region" evidence="4">
    <location>
        <begin position="1550"/>
        <end position="1591"/>
    </location>
</feature>
<comment type="subcellular location">
    <subcellularLocation>
        <location evidence="1">Golgi apparatus</location>
    </subcellularLocation>
</comment>
<dbReference type="EMBL" id="LT598477">
    <property type="protein sequence ID" value="SCU94397.1"/>
    <property type="molecule type" value="Genomic_DNA"/>
</dbReference>
<dbReference type="GO" id="GO:0048211">
    <property type="term" value="P:Golgi vesicle docking"/>
    <property type="evidence" value="ECO:0007669"/>
    <property type="project" value="TreeGrafter"/>
</dbReference>
<feature type="region of interest" description="Disordered" evidence="5">
    <location>
        <begin position="1696"/>
        <end position="1715"/>
    </location>
</feature>
<dbReference type="GO" id="GO:0006886">
    <property type="term" value="P:intracellular protein transport"/>
    <property type="evidence" value="ECO:0007669"/>
    <property type="project" value="InterPro"/>
</dbReference>
<name>A0A1G4JTY5_9SACH</name>
<dbReference type="Pfam" id="PF04869">
    <property type="entry name" value="Uso1_p115_head"/>
    <property type="match status" value="1"/>
</dbReference>
<feature type="domain" description="Vesicle tethering protein Uso1/P115-like head" evidence="6">
    <location>
        <begin position="365"/>
        <end position="687"/>
    </location>
</feature>
<evidence type="ECO:0000259" key="6">
    <source>
        <dbReference type="Pfam" id="PF04869"/>
    </source>
</evidence>
<reference evidence="9" key="1">
    <citation type="submission" date="2016-03" db="EMBL/GenBank/DDBJ databases">
        <authorList>
            <person name="Devillers Hugo."/>
        </authorList>
    </citation>
    <scope>NUCLEOTIDE SEQUENCE [LARGE SCALE GENOMIC DNA]</scope>
</reference>
<dbReference type="GO" id="GO:0000139">
    <property type="term" value="C:Golgi membrane"/>
    <property type="evidence" value="ECO:0007669"/>
    <property type="project" value="InterPro"/>
</dbReference>
<dbReference type="Gene3D" id="1.10.287.1490">
    <property type="match status" value="2"/>
</dbReference>
<dbReference type="GO" id="GO:0005783">
    <property type="term" value="C:endoplasmic reticulum"/>
    <property type="evidence" value="ECO:0007669"/>
    <property type="project" value="TreeGrafter"/>
</dbReference>
<evidence type="ECO:0000256" key="5">
    <source>
        <dbReference type="SAM" id="MobiDB-lite"/>
    </source>
</evidence>
<gene>
    <name evidence="8" type="ORF">LAME_0F07316G</name>
</gene>
<keyword evidence="2" id="KW-0333">Golgi apparatus</keyword>
<dbReference type="InterPro" id="IPR024095">
    <property type="entry name" value="Vesicle_P115"/>
</dbReference>
<proteinExistence type="predicted"/>
<dbReference type="Pfam" id="PF04871">
    <property type="entry name" value="Uso1_p115_C"/>
    <property type="match status" value="1"/>
</dbReference>
<dbReference type="GO" id="GO:0012507">
    <property type="term" value="C:ER to Golgi transport vesicle membrane"/>
    <property type="evidence" value="ECO:0007669"/>
    <property type="project" value="TreeGrafter"/>
</dbReference>
<keyword evidence="3 4" id="KW-0175">Coiled coil</keyword>
<dbReference type="InterPro" id="IPR006953">
    <property type="entry name" value="Vesicle_Uso1_P115_head"/>
</dbReference>
<evidence type="ECO:0000259" key="7">
    <source>
        <dbReference type="Pfam" id="PF04871"/>
    </source>
</evidence>
<accession>A0A1G4JTY5</accession>
<dbReference type="Gene3D" id="1.25.10.10">
    <property type="entry name" value="Leucine-rich Repeat Variant"/>
    <property type="match status" value="1"/>
</dbReference>
<feature type="coiled-coil region" evidence="4">
    <location>
        <begin position="1644"/>
        <end position="1691"/>
    </location>
</feature>
<dbReference type="PANTHER" id="PTHR10013">
    <property type="entry name" value="GENERAL VESICULAR TRANSPORT FACTOR P115"/>
    <property type="match status" value="1"/>
</dbReference>
<dbReference type="OrthoDB" id="198977at2759"/>
<protein>
    <submittedName>
        <fullName evidence="8">LAME_0F07316g1_1</fullName>
    </submittedName>
</protein>
<feature type="coiled-coil region" evidence="4">
    <location>
        <begin position="704"/>
        <end position="1002"/>
    </location>
</feature>
<dbReference type="InterPro" id="IPR016024">
    <property type="entry name" value="ARM-type_fold"/>
</dbReference>
<feature type="coiled-coil region" evidence="4">
    <location>
        <begin position="1063"/>
        <end position="1415"/>
    </location>
</feature>
<dbReference type="SUPFAM" id="SSF90257">
    <property type="entry name" value="Myosin rod fragments"/>
    <property type="match status" value="1"/>
</dbReference>
<feature type="compositionally biased region" description="Acidic residues" evidence="5">
    <location>
        <begin position="1702"/>
        <end position="1715"/>
    </location>
</feature>
<dbReference type="GO" id="GO:0048280">
    <property type="term" value="P:vesicle fusion with Golgi apparatus"/>
    <property type="evidence" value="ECO:0007669"/>
    <property type="project" value="InterPro"/>
</dbReference>
<sequence length="1715" mass="195113">MELIQGFIQPPKVQSVDDTIPTLCDRVENATLLSDRRSAVLGLKSFSRNYREAVIASGLKPLITTLKKDVADEDSVKAILETLLILFIRGEGNADLTRNWISQQSRLKNGKYPSPLVMKQERLDHESVDQFSLWIADFMTQTDEMVHLFVGLLEVENFHIRLYTIQLLEAFVASRASRTREAIVSLPIGVSTLVALLEDVHEPVRDEAVLLLMALANKSSHIQNLVAFENIFEKLFNIIQEEGGLRGSLVVSDCLSLIVNILKYNASNQVLFMETGNLPQMAKLLNGPMEDGFHWNDQRLLNMKTGLEILMLSVESHNTSTPKHQKMLLNSHLLMIVLRLALLPTIPNSVRPFALLAAADMVRDNNEVQLELRKIDVPPFDPSSSHPLVNSTRLVGVTDLVMNWCFFANSVHTFEIRRASSELLKAYLNNNKNLKLTFVKEQINIYREGDHLDEESDEEGYKAGIFNVLLDYDPELKLNPYKLYFAVDLLLYLLRGESNLEIRDTIRGIKCKGYDTVDETEEAMSPVQTVLELLMTSFSLEDSRVSISYLCLLIYWLFDDSAAVSTFLSDKAVLQSLLAYTSQMKEDDVTVNCLVCALLGVAYEFSSPNSNVTRAEYFELLIKSVGVNNYMSKIRQLQESSLFADSINSDDFFEVLDTDTTGLPKVYFSPYFKELVKDNFYRIQTALKRGPEHQTVGKISFESFDDLRQEKAVLENKVSDLEKVSNEQFKELQTSYKEAKERFIKVEEQNKQYESELKEKSETLATSKGRQDELDQILTSLKDEQKNLVQEHEKKKAQLSKLETELTNKVSTIEKLERDLKSATAGKKVAEDGINKMNRELFTLSKDYERLKTDSSKARSELEISLKNSKSELKRLEAKKDSFENEVSLISLKLEKVNNDKNKIDAENVSLQKERSDLKSRLENQDLLVSKLSTKLRELAETCKQLDEEKTSKSAEIQQIVQTNERELSNFEKEIRSLQDRLNSVENEKKNLTQEIDSLCASKKDRDTQYQALKEQHVGLRAKLRTFEGTLMEMKALCSHFRNSLSGIPERSKSLSQHIRKLHEQHTKKLEEAAKMVEHHKNEAKSMESGKIKAAEQIKELNKTTSQLQEKIEHIASEKNEAIATLKKVKTDFEEREETTLKTIRDQKETMMRAVQEKEANLKNSKNLESEILRLEKKLKELEVSREVLSKKSEASKSKAAEELSTLNSNFAQLSEEYDMRKREHEQCINSLEATKVDYYSVKEELENTRLGLQEQKSVVVNGELRSKELEDELKAARKGLDTKNTEVKTLKADVQEWKDKCAASESRIGELTSSFEKDKNSLTDDILRLKNTMREKKAELEEERALLTEGSANVAENYLKKISTLESKLEKLEEAHAMDMGDCEKEKNSLTSLLREAESLASDRANELEHANKRLLKAIESQKSCAENLKKLKDSQQVKSEATASQINELKSVISQKDSDIGTLESKLSTKESAVEILEEKIANYFKELDQEKDSVKSLKSSEDDLKKALQQVKEAADATNGKLKAQLVDCEKSSDSLKSGTEKLKVDSRAKSERIETLEADLRNLKKELEETKSQNIKKLEKLEVANSELAEQVGFEQRGKQAAVNELKFANDNNQAVLDKLKLCESDLKSKSNDDASEKLVISLTSEVDKLKREVDDWKTKASDRSELDDLMLLVSELDEKNSKYRAKLELMGGHVSSDEDEEVEESAAEDN</sequence>
<evidence type="ECO:0000256" key="3">
    <source>
        <dbReference type="ARBA" id="ARBA00023054"/>
    </source>
</evidence>